<keyword evidence="1" id="KW-0175">Coiled coil</keyword>
<evidence type="ECO:0000313" key="4">
    <source>
        <dbReference type="Proteomes" id="UP001372338"/>
    </source>
</evidence>
<proteinExistence type="predicted"/>
<dbReference type="Proteomes" id="UP001372338">
    <property type="component" value="Unassembled WGS sequence"/>
</dbReference>
<keyword evidence="2" id="KW-0812">Transmembrane</keyword>
<protein>
    <submittedName>
        <fullName evidence="3">Uncharacterized protein</fullName>
    </submittedName>
</protein>
<comment type="caution">
    <text evidence="3">The sequence shown here is derived from an EMBL/GenBank/DDBJ whole genome shotgun (WGS) entry which is preliminary data.</text>
</comment>
<keyword evidence="2" id="KW-0472">Membrane</keyword>
<sequence length="135" mass="15609">MYSSYIFGINFVLPSCKVVFAIIGFSTSFLFCVPNIKRWHRKQVAEQKLKIISGALEVAEERVVRFQERHDRILSQICMSYLTNVELVEALAGARATMNQALEFAVDLRRIQFKIISSFPDSIDILHLEQWPTNR</sequence>
<gene>
    <name evidence="3" type="ORF">RIF29_22081</name>
</gene>
<evidence type="ECO:0000256" key="2">
    <source>
        <dbReference type="SAM" id="Phobius"/>
    </source>
</evidence>
<name>A0AAN9F845_CROPI</name>
<evidence type="ECO:0000313" key="3">
    <source>
        <dbReference type="EMBL" id="KAK7269356.1"/>
    </source>
</evidence>
<organism evidence="3 4">
    <name type="scientific">Crotalaria pallida</name>
    <name type="common">Smooth rattlebox</name>
    <name type="synonym">Crotalaria striata</name>
    <dbReference type="NCBI Taxonomy" id="3830"/>
    <lineage>
        <taxon>Eukaryota</taxon>
        <taxon>Viridiplantae</taxon>
        <taxon>Streptophyta</taxon>
        <taxon>Embryophyta</taxon>
        <taxon>Tracheophyta</taxon>
        <taxon>Spermatophyta</taxon>
        <taxon>Magnoliopsida</taxon>
        <taxon>eudicotyledons</taxon>
        <taxon>Gunneridae</taxon>
        <taxon>Pentapetalae</taxon>
        <taxon>rosids</taxon>
        <taxon>fabids</taxon>
        <taxon>Fabales</taxon>
        <taxon>Fabaceae</taxon>
        <taxon>Papilionoideae</taxon>
        <taxon>50 kb inversion clade</taxon>
        <taxon>genistoids sensu lato</taxon>
        <taxon>core genistoids</taxon>
        <taxon>Crotalarieae</taxon>
        <taxon>Crotalaria</taxon>
    </lineage>
</organism>
<dbReference type="AlphaFoldDB" id="A0AAN9F845"/>
<dbReference type="EMBL" id="JAYWIO010000004">
    <property type="protein sequence ID" value="KAK7269356.1"/>
    <property type="molecule type" value="Genomic_DNA"/>
</dbReference>
<keyword evidence="2" id="KW-1133">Transmembrane helix</keyword>
<accession>A0AAN9F845</accession>
<feature type="transmembrane region" description="Helical" evidence="2">
    <location>
        <begin position="6"/>
        <end position="33"/>
    </location>
</feature>
<evidence type="ECO:0000256" key="1">
    <source>
        <dbReference type="SAM" id="Coils"/>
    </source>
</evidence>
<feature type="coiled-coil region" evidence="1">
    <location>
        <begin position="42"/>
        <end position="76"/>
    </location>
</feature>
<reference evidence="3 4" key="1">
    <citation type="submission" date="2024-01" db="EMBL/GenBank/DDBJ databases">
        <title>The genomes of 5 underutilized Papilionoideae crops provide insights into root nodulation and disease resistanc.</title>
        <authorList>
            <person name="Yuan L."/>
        </authorList>
    </citation>
    <scope>NUCLEOTIDE SEQUENCE [LARGE SCALE GENOMIC DNA]</scope>
    <source>
        <strain evidence="3">ZHUSHIDOU_FW_LH</strain>
        <tissue evidence="3">Leaf</tissue>
    </source>
</reference>
<keyword evidence="4" id="KW-1185">Reference proteome</keyword>